<dbReference type="Proteomes" id="UP000012429">
    <property type="component" value="Unassembled WGS sequence"/>
</dbReference>
<keyword evidence="2" id="KW-1185">Reference proteome</keyword>
<comment type="caution">
    <text evidence="1">The sequence shown here is derived from an EMBL/GenBank/DDBJ whole genome shotgun (WGS) entry which is preliminary data.</text>
</comment>
<gene>
    <name evidence="1" type="ORF">RHSP_01265</name>
</gene>
<accession>N6V5K7</accession>
<dbReference type="STRING" id="363754.RHSP_01265"/>
<organism evidence="1 2">
    <name type="scientific">Rhizobium freirei PRF 81</name>
    <dbReference type="NCBI Taxonomy" id="363754"/>
    <lineage>
        <taxon>Bacteria</taxon>
        <taxon>Pseudomonadati</taxon>
        <taxon>Pseudomonadota</taxon>
        <taxon>Alphaproteobacteria</taxon>
        <taxon>Hyphomicrobiales</taxon>
        <taxon>Rhizobiaceae</taxon>
        <taxon>Rhizobium/Agrobacterium group</taxon>
        <taxon>Rhizobium</taxon>
    </lineage>
</organism>
<name>N6V5K7_9HYPH</name>
<evidence type="ECO:0000313" key="2">
    <source>
        <dbReference type="Proteomes" id="UP000012429"/>
    </source>
</evidence>
<sequence>MDRMPAGSACAFDIRKRIVDEDRRGRVEAETPSMGIVDGNIRFDQPDIARYRDAARLGEERIAHLRLAKRVGSEIGQHSHIATLFDQLFHDGDAVFIGVRNHLVPMLAEGADLLFAFRMFGNQQRLCLFPGAAAILLDVPVMRAHIGEEPFALGGVGNDAAVGNVRIVMDEDLADIENDMPYFRRHESVPDFLLPDFFWDARFCERIRNSLSDRFFHDCRQGLLFKICNRRPPSVMAALLQDRLGSPDRQSQLEMREDMRHGPCRLPVGGEGGRLDAGLAVDTGRPARCRYFGHPAEQTAFDTPAQKDFALVVDGNEGGTLSHRLVLLGGLDGKMFGIMPGQRLTRSVERTEGTDRALRRADRRAEIHHRLGKVTRPVGRREPRDFLLHQRLGGGQGRRDRIEARNDTLDIAVHHGCLAIEGDRRNGGSRIIADTGERPQAVLGIGEAAVMIGSDRLGALLQIAGASVVAEPRPRRHNVIVRRGRQIVDRRPAFQEFREIGFDRRHGRLLQHHFRQPDTIGVRLDAARCHRRRDAPGQVAVMAVVPGKQRCGRWGC</sequence>
<dbReference type="EMBL" id="AQHN01000011">
    <property type="protein sequence ID" value="ENN89095.1"/>
    <property type="molecule type" value="Genomic_DNA"/>
</dbReference>
<dbReference type="AlphaFoldDB" id="N6V5K7"/>
<protein>
    <submittedName>
        <fullName evidence="1">Uncharacterized protein</fullName>
    </submittedName>
</protein>
<evidence type="ECO:0000313" key="1">
    <source>
        <dbReference type="EMBL" id="ENN89095.1"/>
    </source>
</evidence>
<reference evidence="1 2" key="1">
    <citation type="journal article" date="2012" name="BMC Genomics">
        <title>Genomic basis of broad host range and environmental adaptability of Rhizobium tropici CIAT 899 and Rhizobium sp. PRF 81 which are used in inoculants for common bean (Phaseolus vulgaris L.).</title>
        <authorList>
            <person name="Ormeno-Orrillo E."/>
            <person name="Menna P."/>
            <person name="Almeida L.G."/>
            <person name="Ollero F.J."/>
            <person name="Nicolas M.F."/>
            <person name="Pains Rodrigues E."/>
            <person name="Shigueyoshi Nakatani A."/>
            <person name="Silva Batista J.S."/>
            <person name="Oliveira Chueire L.M."/>
            <person name="Souza R.C."/>
            <person name="Ribeiro Vasconcelos A.T."/>
            <person name="Megias M."/>
            <person name="Hungria M."/>
            <person name="Martinez-Romero E."/>
        </authorList>
    </citation>
    <scope>NUCLEOTIDE SEQUENCE [LARGE SCALE GENOMIC DNA]</scope>
    <source>
        <strain evidence="1 2">PRF 81</strain>
    </source>
</reference>
<proteinExistence type="predicted"/>